<gene>
    <name evidence="10" type="ORF">SAMN06269185_3055</name>
</gene>
<dbReference type="PROSITE" id="PS51318">
    <property type="entry name" value="TAT"/>
    <property type="match status" value="1"/>
</dbReference>
<feature type="compositionally biased region" description="Polar residues" evidence="8">
    <location>
        <begin position="30"/>
        <end position="44"/>
    </location>
</feature>
<dbReference type="EMBL" id="OBEJ01000006">
    <property type="protein sequence ID" value="SNZ17604.1"/>
    <property type="molecule type" value="Genomic_DNA"/>
</dbReference>
<dbReference type="RefSeq" id="WP_097009947.1">
    <property type="nucleotide sequence ID" value="NZ_OBEJ01000006.1"/>
</dbReference>
<evidence type="ECO:0000256" key="5">
    <source>
        <dbReference type="ARBA" id="ARBA00023002"/>
    </source>
</evidence>
<dbReference type="Pfam" id="PF13462">
    <property type="entry name" value="Thioredoxin_4"/>
    <property type="match status" value="1"/>
</dbReference>
<evidence type="ECO:0000256" key="1">
    <source>
        <dbReference type="ARBA" id="ARBA00005791"/>
    </source>
</evidence>
<dbReference type="PANTHER" id="PTHR13887">
    <property type="entry name" value="GLUTATHIONE S-TRANSFERASE KAPPA"/>
    <property type="match status" value="1"/>
</dbReference>
<keyword evidence="4" id="KW-0813">Transport</keyword>
<evidence type="ECO:0000256" key="7">
    <source>
        <dbReference type="ARBA" id="ARBA00023284"/>
    </source>
</evidence>
<dbReference type="InterPro" id="IPR036249">
    <property type="entry name" value="Thioredoxin-like_sf"/>
</dbReference>
<dbReference type="PROSITE" id="PS51352">
    <property type="entry name" value="THIOREDOXIN_2"/>
    <property type="match status" value="1"/>
</dbReference>
<protein>
    <submittedName>
        <fullName evidence="10">Protein-disulfide isomerase</fullName>
    </submittedName>
</protein>
<comment type="similarity">
    <text evidence="2">Belongs to the glutaredoxin family.</text>
</comment>
<evidence type="ECO:0000256" key="8">
    <source>
        <dbReference type="SAM" id="MobiDB-lite"/>
    </source>
</evidence>
<name>A0A285P7A0_NATPI</name>
<evidence type="ECO:0000256" key="2">
    <source>
        <dbReference type="ARBA" id="ARBA00007787"/>
    </source>
</evidence>
<keyword evidence="3" id="KW-0732">Signal</keyword>
<dbReference type="PANTHER" id="PTHR13887:SF14">
    <property type="entry name" value="DISULFIDE BOND FORMATION PROTEIN D"/>
    <property type="match status" value="1"/>
</dbReference>
<dbReference type="AlphaFoldDB" id="A0A285P7A0"/>
<dbReference type="InterPro" id="IPR012336">
    <property type="entry name" value="Thioredoxin-like_fold"/>
</dbReference>
<feature type="region of interest" description="Disordered" evidence="8">
    <location>
        <begin position="26"/>
        <end position="66"/>
    </location>
</feature>
<keyword evidence="10" id="KW-0413">Isomerase</keyword>
<dbReference type="SUPFAM" id="SSF52833">
    <property type="entry name" value="Thioredoxin-like"/>
    <property type="match status" value="1"/>
</dbReference>
<dbReference type="Proteomes" id="UP000219453">
    <property type="component" value="Unassembled WGS sequence"/>
</dbReference>
<evidence type="ECO:0000256" key="6">
    <source>
        <dbReference type="ARBA" id="ARBA00023157"/>
    </source>
</evidence>
<dbReference type="PROSITE" id="PS51257">
    <property type="entry name" value="PROKAR_LIPOPROTEIN"/>
    <property type="match status" value="1"/>
</dbReference>
<comment type="similarity">
    <text evidence="1">Belongs to the thioredoxin family. DsbA subfamily.</text>
</comment>
<evidence type="ECO:0000313" key="11">
    <source>
        <dbReference type="Proteomes" id="UP000219453"/>
    </source>
</evidence>
<dbReference type="InterPro" id="IPR006311">
    <property type="entry name" value="TAT_signal"/>
</dbReference>
<dbReference type="GO" id="GO:0016491">
    <property type="term" value="F:oxidoreductase activity"/>
    <property type="evidence" value="ECO:0007669"/>
    <property type="project" value="UniProtKB-KW"/>
</dbReference>
<evidence type="ECO:0000256" key="3">
    <source>
        <dbReference type="ARBA" id="ARBA00022729"/>
    </source>
</evidence>
<dbReference type="Gene3D" id="3.40.30.10">
    <property type="entry name" value="Glutaredoxin"/>
    <property type="match status" value="1"/>
</dbReference>
<evidence type="ECO:0000259" key="9">
    <source>
        <dbReference type="PROSITE" id="PS51352"/>
    </source>
</evidence>
<sequence>MSSHLSRRRVLSLAGAGAVGALAGCLSLGDTPQSGDNAPDSSGDNAPDPSGDAVESLPTPVQGDPESSVTVAVYEDFSCPHCRTLHLNTYPDIVSEFVESDRIRYEHHDFPIPVDERWSWGVAGAARAVQDEVGDDAFFEYAALAFEEQGSYSVDVLADLAGQVDAPADAVRAAVENNTYSPVLEADRNAALERGVRGTPTVFVDDEQVDLDSGDSQFAAIRSAIEAAESE</sequence>
<keyword evidence="11" id="KW-1185">Reference proteome</keyword>
<keyword evidence="7" id="KW-0676">Redox-active center</keyword>
<dbReference type="GO" id="GO:0016853">
    <property type="term" value="F:isomerase activity"/>
    <property type="evidence" value="ECO:0007669"/>
    <property type="project" value="UniProtKB-KW"/>
</dbReference>
<dbReference type="InterPro" id="IPR013766">
    <property type="entry name" value="Thioredoxin_domain"/>
</dbReference>
<evidence type="ECO:0000256" key="4">
    <source>
        <dbReference type="ARBA" id="ARBA00022982"/>
    </source>
</evidence>
<proteinExistence type="inferred from homology"/>
<feature type="domain" description="Thioredoxin" evidence="9">
    <location>
        <begin position="32"/>
        <end position="180"/>
    </location>
</feature>
<keyword evidence="5" id="KW-0560">Oxidoreductase</keyword>
<accession>A0A285P7A0</accession>
<organism evidence="10 11">
    <name type="scientific">Natronoarchaeum philippinense</name>
    <dbReference type="NCBI Taxonomy" id="558529"/>
    <lineage>
        <taxon>Archaea</taxon>
        <taxon>Methanobacteriati</taxon>
        <taxon>Methanobacteriota</taxon>
        <taxon>Stenosarchaea group</taxon>
        <taxon>Halobacteria</taxon>
        <taxon>Halobacteriales</taxon>
        <taxon>Natronoarchaeaceae</taxon>
    </lineage>
</organism>
<keyword evidence="6" id="KW-1015">Disulfide bond</keyword>
<dbReference type="OrthoDB" id="15256at2157"/>
<reference evidence="10 11" key="1">
    <citation type="submission" date="2017-09" db="EMBL/GenBank/DDBJ databases">
        <authorList>
            <person name="Ehlers B."/>
            <person name="Leendertz F.H."/>
        </authorList>
    </citation>
    <scope>NUCLEOTIDE SEQUENCE [LARGE SCALE GENOMIC DNA]</scope>
    <source>
        <strain evidence="10 11">DSM 27208</strain>
    </source>
</reference>
<evidence type="ECO:0000313" key="10">
    <source>
        <dbReference type="EMBL" id="SNZ17604.1"/>
    </source>
</evidence>
<keyword evidence="4" id="KW-0249">Electron transport</keyword>